<protein>
    <submittedName>
        <fullName evidence="4">3-oxoacyl-[acyl-carrier protein] reductase</fullName>
        <ecNumber evidence="4">1.1.1.100</ecNumber>
    </submittedName>
</protein>
<dbReference type="Gene3D" id="3.40.50.720">
    <property type="entry name" value="NAD(P)-binding Rossmann-like Domain"/>
    <property type="match status" value="1"/>
</dbReference>
<dbReference type="EMBL" id="CADCUB010000053">
    <property type="protein sequence ID" value="CAA9319225.1"/>
    <property type="molecule type" value="Genomic_DNA"/>
</dbReference>
<dbReference type="AlphaFoldDB" id="A0A6J4KYQ1"/>
<feature type="compositionally biased region" description="Pro residues" evidence="3">
    <location>
        <begin position="20"/>
        <end position="36"/>
    </location>
</feature>
<feature type="region of interest" description="Disordered" evidence="3">
    <location>
        <begin position="1"/>
        <end position="37"/>
    </location>
</feature>
<evidence type="ECO:0000313" key="4">
    <source>
        <dbReference type="EMBL" id="CAA9319225.1"/>
    </source>
</evidence>
<evidence type="ECO:0000256" key="3">
    <source>
        <dbReference type="SAM" id="MobiDB-lite"/>
    </source>
</evidence>
<proteinExistence type="inferred from homology"/>
<dbReference type="InterPro" id="IPR036291">
    <property type="entry name" value="NAD(P)-bd_dom_sf"/>
</dbReference>
<dbReference type="PRINTS" id="PR00081">
    <property type="entry name" value="GDHRDH"/>
</dbReference>
<dbReference type="InterPro" id="IPR002347">
    <property type="entry name" value="SDR_fam"/>
</dbReference>
<dbReference type="SUPFAM" id="SSF51735">
    <property type="entry name" value="NAD(P)-binding Rossmann-fold domains"/>
    <property type="match status" value="1"/>
</dbReference>
<dbReference type="PANTHER" id="PTHR48107:SF7">
    <property type="entry name" value="RE15974P"/>
    <property type="match status" value="1"/>
</dbReference>
<dbReference type="GO" id="GO:0004316">
    <property type="term" value="F:3-oxoacyl-[acyl-carrier-protein] reductase (NADPH) activity"/>
    <property type="evidence" value="ECO:0007669"/>
    <property type="project" value="UniProtKB-EC"/>
</dbReference>
<name>A0A6J4KYQ1_9ACTN</name>
<accession>A0A6J4KYQ1</accession>
<evidence type="ECO:0000256" key="1">
    <source>
        <dbReference type="ARBA" id="ARBA00006484"/>
    </source>
</evidence>
<evidence type="ECO:0000256" key="2">
    <source>
        <dbReference type="ARBA" id="ARBA00023002"/>
    </source>
</evidence>
<sequence>MAPQDAHDPGHRTPAQVSAPPAPMSTPQPMSTPPPLQGRVAVVTGASRRHAIGAALARRLVQDGAAVLLHSWSPHDGEQPWGADPGGPEAVVAQLRAAGGRVEHLSADLADPAAPAAVVAAAREAFGHLDVVVANHARSSAQPLEQLTAGELDLSWAVNVRGTLLLLQAFAAQHDGRAGGRAVLFTSGQYAGAMPGELPYIATKGALHQLTRSLAAHLMPRAITVNCIDPGPTDTGYADEATLAAVAARSPGGRWGTPQDTARLVAWLVSDEGAWVTGQVIASDGGWSARP</sequence>
<dbReference type="NCBIfam" id="NF009389">
    <property type="entry name" value="PRK12748.1"/>
    <property type="match status" value="1"/>
</dbReference>
<dbReference type="FunFam" id="3.40.50.720:FF:000084">
    <property type="entry name" value="Short-chain dehydrogenase reductase"/>
    <property type="match status" value="1"/>
</dbReference>
<dbReference type="PANTHER" id="PTHR48107">
    <property type="entry name" value="NADPH-DEPENDENT ALDEHYDE REDUCTASE-LIKE PROTEIN, CHLOROPLASTIC-RELATED"/>
    <property type="match status" value="1"/>
</dbReference>
<feature type="compositionally biased region" description="Basic and acidic residues" evidence="3">
    <location>
        <begin position="1"/>
        <end position="11"/>
    </location>
</feature>
<dbReference type="Pfam" id="PF13561">
    <property type="entry name" value="adh_short_C2"/>
    <property type="match status" value="1"/>
</dbReference>
<comment type="similarity">
    <text evidence="1">Belongs to the short-chain dehydrogenases/reductases (SDR) family.</text>
</comment>
<keyword evidence="2 4" id="KW-0560">Oxidoreductase</keyword>
<gene>
    <name evidence="4" type="ORF">AVDCRST_MAG07-1125</name>
</gene>
<dbReference type="EC" id="1.1.1.100" evidence="4"/>
<reference evidence="4" key="1">
    <citation type="submission" date="2020-02" db="EMBL/GenBank/DDBJ databases">
        <authorList>
            <person name="Meier V. D."/>
        </authorList>
    </citation>
    <scope>NUCLEOTIDE SEQUENCE</scope>
    <source>
        <strain evidence="4">AVDCRST_MAG07</strain>
    </source>
</reference>
<organism evidence="4">
    <name type="scientific">uncultured Frankineae bacterium</name>
    <dbReference type="NCBI Taxonomy" id="437475"/>
    <lineage>
        <taxon>Bacteria</taxon>
        <taxon>Bacillati</taxon>
        <taxon>Actinomycetota</taxon>
        <taxon>Actinomycetes</taxon>
        <taxon>Frankiales</taxon>
        <taxon>environmental samples</taxon>
    </lineage>
</organism>